<feature type="transmembrane region" description="Helical" evidence="1">
    <location>
        <begin position="34"/>
        <end position="55"/>
    </location>
</feature>
<dbReference type="Proteomes" id="UP000001847">
    <property type="component" value="Chromosome I"/>
</dbReference>
<name>B0SK11_LEPBP</name>
<organism evidence="2 3">
    <name type="scientific">Leptospira biflexa serovar Patoc (strain Patoc 1 / ATCC 23582 / Paris)</name>
    <dbReference type="NCBI Taxonomy" id="456481"/>
    <lineage>
        <taxon>Bacteria</taxon>
        <taxon>Pseudomonadati</taxon>
        <taxon>Spirochaetota</taxon>
        <taxon>Spirochaetia</taxon>
        <taxon>Leptospirales</taxon>
        <taxon>Leptospiraceae</taxon>
        <taxon>Leptospira</taxon>
    </lineage>
</organism>
<accession>B0SK11</accession>
<proteinExistence type="predicted"/>
<evidence type="ECO:0000256" key="1">
    <source>
        <dbReference type="SAM" id="Phobius"/>
    </source>
</evidence>
<evidence type="ECO:0000313" key="2">
    <source>
        <dbReference type="EMBL" id="ABZ96567.1"/>
    </source>
</evidence>
<reference evidence="2 3" key="1">
    <citation type="journal article" date="2008" name="PLoS ONE">
        <title>Genome sequence of the saprophyte Leptospira biflexa provides insights into the evolution of Leptospira and the pathogenesis of leptospirosis.</title>
        <authorList>
            <person name="Picardeau M."/>
            <person name="Bulach D.M."/>
            <person name="Bouchier C."/>
            <person name="Zuerner R.L."/>
            <person name="Zidane N."/>
            <person name="Wilson P.J."/>
            <person name="Creno S."/>
            <person name="Kuczek E.S."/>
            <person name="Bommezzadri S."/>
            <person name="Davis J.C."/>
            <person name="McGrath A."/>
            <person name="Johnson M.J."/>
            <person name="Boursaux-Eude C."/>
            <person name="Seemann T."/>
            <person name="Rouy Z."/>
            <person name="Coppel R.L."/>
            <person name="Rood J.I."/>
            <person name="Lajus A."/>
            <person name="Davies J.K."/>
            <person name="Medigue C."/>
            <person name="Adler B."/>
        </authorList>
    </citation>
    <scope>NUCLEOTIDE SEQUENCE [LARGE SCALE GENOMIC DNA]</scope>
    <source>
        <strain evidence="3">Patoc 1 / ATCC 23582 / Paris</strain>
    </source>
</reference>
<keyword evidence="1" id="KW-0812">Transmembrane</keyword>
<keyword evidence="1" id="KW-1133">Transmembrane helix</keyword>
<keyword evidence="1" id="KW-0472">Membrane</keyword>
<dbReference type="HOGENOM" id="CLU_2954954_0_0_12"/>
<sequence>MISILIAESDSDQKTGDSPKVSINLAFASEERNILIDHSLFLCSTILICFFNFVLEKIL</sequence>
<protein>
    <submittedName>
        <fullName evidence="2">Uncharacterized protein</fullName>
    </submittedName>
</protein>
<evidence type="ECO:0000313" key="3">
    <source>
        <dbReference type="Proteomes" id="UP000001847"/>
    </source>
</evidence>
<dbReference type="BioCyc" id="LBIF456481:LEPBI_RS02065-MONOMER"/>
<dbReference type="KEGG" id="lbi:LEPBI_I0425"/>
<gene>
    <name evidence="2" type="ordered locus">LEPBI_I0425</name>
</gene>
<dbReference type="EMBL" id="CP000786">
    <property type="protein sequence ID" value="ABZ96567.1"/>
    <property type="molecule type" value="Genomic_DNA"/>
</dbReference>
<keyword evidence="3" id="KW-1185">Reference proteome</keyword>
<dbReference type="AlphaFoldDB" id="B0SK11"/>